<dbReference type="Proteomes" id="UP000287033">
    <property type="component" value="Unassembled WGS sequence"/>
</dbReference>
<dbReference type="EMBL" id="BEZZ01002234">
    <property type="protein sequence ID" value="GCC21441.1"/>
    <property type="molecule type" value="Genomic_DNA"/>
</dbReference>
<sequence>MSDQSLTALLIPSRPLVAIRHPSHTNSLSTGPHGRRSYPNARPPQVAPRRLDATPVAPPPLVAGRIPGKSVGADRTGWMFVRKWGGGARVLADPPPLDGDWLTSAHPAVPGLHEWTGVLSIAVNGPVARRLCP</sequence>
<name>A0A401RTL1_CHIPU</name>
<keyword evidence="3" id="KW-1185">Reference proteome</keyword>
<evidence type="ECO:0000313" key="2">
    <source>
        <dbReference type="EMBL" id="GCC21441.1"/>
    </source>
</evidence>
<dbReference type="AlphaFoldDB" id="A0A401RTL1"/>
<comment type="caution">
    <text evidence="2">The sequence shown here is derived from an EMBL/GenBank/DDBJ whole genome shotgun (WGS) entry which is preliminary data.</text>
</comment>
<proteinExistence type="predicted"/>
<organism evidence="2 3">
    <name type="scientific">Chiloscyllium punctatum</name>
    <name type="common">Brownbanded bambooshark</name>
    <name type="synonym">Hemiscyllium punctatum</name>
    <dbReference type="NCBI Taxonomy" id="137246"/>
    <lineage>
        <taxon>Eukaryota</taxon>
        <taxon>Metazoa</taxon>
        <taxon>Chordata</taxon>
        <taxon>Craniata</taxon>
        <taxon>Vertebrata</taxon>
        <taxon>Chondrichthyes</taxon>
        <taxon>Elasmobranchii</taxon>
        <taxon>Galeomorphii</taxon>
        <taxon>Galeoidea</taxon>
        <taxon>Orectolobiformes</taxon>
        <taxon>Hemiscylliidae</taxon>
        <taxon>Chiloscyllium</taxon>
    </lineage>
</organism>
<protein>
    <submittedName>
        <fullName evidence="2">Uncharacterized protein</fullName>
    </submittedName>
</protein>
<reference evidence="2 3" key="1">
    <citation type="journal article" date="2018" name="Nat. Ecol. Evol.">
        <title>Shark genomes provide insights into elasmobranch evolution and the origin of vertebrates.</title>
        <authorList>
            <person name="Hara Y"/>
            <person name="Yamaguchi K"/>
            <person name="Onimaru K"/>
            <person name="Kadota M"/>
            <person name="Koyanagi M"/>
            <person name="Keeley SD"/>
            <person name="Tatsumi K"/>
            <person name="Tanaka K"/>
            <person name="Motone F"/>
            <person name="Kageyama Y"/>
            <person name="Nozu R"/>
            <person name="Adachi N"/>
            <person name="Nishimura O"/>
            <person name="Nakagawa R"/>
            <person name="Tanegashima C"/>
            <person name="Kiyatake I"/>
            <person name="Matsumoto R"/>
            <person name="Murakumo K"/>
            <person name="Nishida K"/>
            <person name="Terakita A"/>
            <person name="Kuratani S"/>
            <person name="Sato K"/>
            <person name="Hyodo S Kuraku.S."/>
        </authorList>
    </citation>
    <scope>NUCLEOTIDE SEQUENCE [LARGE SCALE GENOMIC DNA]</scope>
</reference>
<gene>
    <name evidence="2" type="ORF">chiPu_0019913</name>
</gene>
<accession>A0A401RTL1</accession>
<feature type="region of interest" description="Disordered" evidence="1">
    <location>
        <begin position="20"/>
        <end position="68"/>
    </location>
</feature>
<evidence type="ECO:0000256" key="1">
    <source>
        <dbReference type="SAM" id="MobiDB-lite"/>
    </source>
</evidence>
<evidence type="ECO:0000313" key="3">
    <source>
        <dbReference type="Proteomes" id="UP000287033"/>
    </source>
</evidence>